<reference evidence="6" key="1">
    <citation type="submission" date="2014-09" db="EMBL/GenBank/DDBJ databases">
        <title>Genome sequence of the luminous mushroom Mycena chlorophos for searching fungal bioluminescence genes.</title>
        <authorList>
            <person name="Tanaka Y."/>
            <person name="Kasuga D."/>
            <person name="Oba Y."/>
            <person name="Hase S."/>
            <person name="Sato K."/>
            <person name="Oba Y."/>
            <person name="Sakakibara Y."/>
        </authorList>
    </citation>
    <scope>NUCLEOTIDE SEQUENCE</scope>
</reference>
<gene>
    <name evidence="6" type="ORF">MCHLO_08225</name>
</gene>
<dbReference type="InterPro" id="IPR002828">
    <property type="entry name" value="SurE-like_Pase/nucleotidase"/>
</dbReference>
<comment type="similarity">
    <text evidence="1">Belongs to the SurE nucleotidase family.</text>
</comment>
<dbReference type="Gene3D" id="3.40.1210.10">
    <property type="entry name" value="Survival protein SurE-like phosphatase/nucleotidase"/>
    <property type="match status" value="1"/>
</dbReference>
<dbReference type="PANTHER" id="PTHR30457">
    <property type="entry name" value="5'-NUCLEOTIDASE SURE"/>
    <property type="match status" value="1"/>
</dbReference>
<evidence type="ECO:0000256" key="2">
    <source>
        <dbReference type="ARBA" id="ARBA00022723"/>
    </source>
</evidence>
<dbReference type="Pfam" id="PF01975">
    <property type="entry name" value="SurE"/>
    <property type="match status" value="1"/>
</dbReference>
<dbReference type="SUPFAM" id="SSF64167">
    <property type="entry name" value="SurE-like"/>
    <property type="match status" value="1"/>
</dbReference>
<dbReference type="Proteomes" id="UP000815677">
    <property type="component" value="Unassembled WGS sequence"/>
</dbReference>
<evidence type="ECO:0000259" key="5">
    <source>
        <dbReference type="Pfam" id="PF01975"/>
    </source>
</evidence>
<evidence type="ECO:0000256" key="4">
    <source>
        <dbReference type="SAM" id="MobiDB-lite"/>
    </source>
</evidence>
<name>A0ABQ0LIU4_MYCCL</name>
<protein>
    <recommendedName>
        <fullName evidence="5">Survival protein SurE-like phosphatase/nucleotidase domain-containing protein</fullName>
    </recommendedName>
</protein>
<dbReference type="InterPro" id="IPR036523">
    <property type="entry name" value="SurE-like_sf"/>
</dbReference>
<proteinExistence type="inferred from homology"/>
<sequence>MSPQWWRPAPHVEERETGSENPQPSCSSYSLLVFSPSTSRLMALWPQTTDRDGACAHTTSERVSLRPPEEPFKGDGDDAYARSRVKHAFCPCGQKIVLTNDDGWAVAKIRAQETALNTAGYNVVLSAPAENQSGTGSDSKTPTVLTEPCEFNTCPTGSPAEGFNASNPRENYVNAFPADAVRYGIQTLAPEFFDGDAPDFVFSGPNVGNNLGSTVLISGTVGAATEAALEGIPAIAASGDTGDQISYTTLESSPTSTDTKAALLYAQLGVVILDQILSTSTPYLPSGHLLNVNYPAAGSGSCTAVSDFKYVLTRINAATSSTPADVTTCGSDRLPTESSVVAKSGCFVSISVMQASNKGDATEANQAVVLSKLSPILSCPKRRLLLKLDNPVVFVASLLRYVLEKLFAVEW</sequence>
<keyword evidence="7" id="KW-1185">Reference proteome</keyword>
<keyword evidence="2" id="KW-0479">Metal-binding</keyword>
<evidence type="ECO:0000256" key="1">
    <source>
        <dbReference type="ARBA" id="ARBA00011062"/>
    </source>
</evidence>
<accession>A0ABQ0LIU4</accession>
<evidence type="ECO:0000256" key="3">
    <source>
        <dbReference type="ARBA" id="ARBA00022801"/>
    </source>
</evidence>
<evidence type="ECO:0000313" key="7">
    <source>
        <dbReference type="Proteomes" id="UP000815677"/>
    </source>
</evidence>
<feature type="region of interest" description="Disordered" evidence="4">
    <location>
        <begin position="1"/>
        <end position="26"/>
    </location>
</feature>
<dbReference type="PANTHER" id="PTHR30457:SF0">
    <property type="entry name" value="PHOSPHATASE, PUTATIVE (AFU_ORTHOLOGUE AFUA_4G01070)-RELATED"/>
    <property type="match status" value="1"/>
</dbReference>
<evidence type="ECO:0000313" key="6">
    <source>
        <dbReference type="EMBL" id="GAT51049.1"/>
    </source>
</evidence>
<dbReference type="EMBL" id="DF846888">
    <property type="protein sequence ID" value="GAT51049.1"/>
    <property type="molecule type" value="Genomic_DNA"/>
</dbReference>
<dbReference type="InterPro" id="IPR030048">
    <property type="entry name" value="SurE"/>
</dbReference>
<feature type="region of interest" description="Disordered" evidence="4">
    <location>
        <begin position="52"/>
        <end position="74"/>
    </location>
</feature>
<feature type="domain" description="Survival protein SurE-like phosphatase/nucleotidase" evidence="5">
    <location>
        <begin position="96"/>
        <end position="303"/>
    </location>
</feature>
<organism evidence="6 7">
    <name type="scientific">Mycena chlorophos</name>
    <name type="common">Agaric fungus</name>
    <name type="synonym">Agaricus chlorophos</name>
    <dbReference type="NCBI Taxonomy" id="658473"/>
    <lineage>
        <taxon>Eukaryota</taxon>
        <taxon>Fungi</taxon>
        <taxon>Dikarya</taxon>
        <taxon>Basidiomycota</taxon>
        <taxon>Agaricomycotina</taxon>
        <taxon>Agaricomycetes</taxon>
        <taxon>Agaricomycetidae</taxon>
        <taxon>Agaricales</taxon>
        <taxon>Marasmiineae</taxon>
        <taxon>Mycenaceae</taxon>
        <taxon>Mycena</taxon>
    </lineage>
</organism>
<keyword evidence="3" id="KW-0378">Hydrolase</keyword>